<organism evidence="4 5">
    <name type="scientific">Suillus fuscotomentosus</name>
    <dbReference type="NCBI Taxonomy" id="1912939"/>
    <lineage>
        <taxon>Eukaryota</taxon>
        <taxon>Fungi</taxon>
        <taxon>Dikarya</taxon>
        <taxon>Basidiomycota</taxon>
        <taxon>Agaricomycotina</taxon>
        <taxon>Agaricomycetes</taxon>
        <taxon>Agaricomycetidae</taxon>
        <taxon>Boletales</taxon>
        <taxon>Suillineae</taxon>
        <taxon>Suillaceae</taxon>
        <taxon>Suillus</taxon>
    </lineage>
</organism>
<dbReference type="InterPro" id="IPR001680">
    <property type="entry name" value="WD40_rpt"/>
</dbReference>
<gene>
    <name evidence="4" type="ORF">F5891DRAFT_1194159</name>
</gene>
<keyword evidence="5" id="KW-1185">Reference proteome</keyword>
<keyword evidence="1 3" id="KW-0853">WD repeat</keyword>
<sequence>MYPALVKHENLGTMPYRKIEVKQATPITGILHLPGGQQLITYSRGGFLKVWDMETGTQVKKLEGEFCSIVLSPDGKTLASGSWNGAMKLWSIEKGKVTKTLMGHTDTVPLCWSPDGEQVLGGCTYGTFRVWDVKSGETILGPIKAGGHMLKVRYSPDGKVIAIAGDWRKIWDANTGKLLKTFKGYTQPLGLSAKTCRTVQLWNIETNQPIGTPLHEHTVYSGKLSADGQFLFTKCQDIHVYIWDVSAIIKEAGFSEIVDATPRSAPKIKGPPRIPPGFFDDTLREANVLSRAFIYHKPMGHMTTSLLYHANTPSVAFPPSGIVQSLTEKPSTILNLYPILSTGLET</sequence>
<evidence type="ECO:0000313" key="5">
    <source>
        <dbReference type="Proteomes" id="UP001195769"/>
    </source>
</evidence>
<dbReference type="SUPFAM" id="SSF50978">
    <property type="entry name" value="WD40 repeat-like"/>
    <property type="match status" value="1"/>
</dbReference>
<reference evidence="4" key="1">
    <citation type="journal article" date="2020" name="New Phytol.">
        <title>Comparative genomics reveals dynamic genome evolution in host specialist ectomycorrhizal fungi.</title>
        <authorList>
            <person name="Lofgren L.A."/>
            <person name="Nguyen N.H."/>
            <person name="Vilgalys R."/>
            <person name="Ruytinx J."/>
            <person name="Liao H.L."/>
            <person name="Branco S."/>
            <person name="Kuo A."/>
            <person name="LaButti K."/>
            <person name="Lipzen A."/>
            <person name="Andreopoulos W."/>
            <person name="Pangilinan J."/>
            <person name="Riley R."/>
            <person name="Hundley H."/>
            <person name="Na H."/>
            <person name="Barry K."/>
            <person name="Grigoriev I.V."/>
            <person name="Stajich J.E."/>
            <person name="Kennedy P.G."/>
        </authorList>
    </citation>
    <scope>NUCLEOTIDE SEQUENCE</scope>
    <source>
        <strain evidence="4">FC203</strain>
    </source>
</reference>
<proteinExistence type="predicted"/>
<accession>A0AAD4DXM1</accession>
<dbReference type="AlphaFoldDB" id="A0AAD4DXM1"/>
<dbReference type="Proteomes" id="UP001195769">
    <property type="component" value="Unassembled WGS sequence"/>
</dbReference>
<evidence type="ECO:0000256" key="1">
    <source>
        <dbReference type="ARBA" id="ARBA00022574"/>
    </source>
</evidence>
<feature type="repeat" description="WD" evidence="3">
    <location>
        <begin position="110"/>
        <end position="141"/>
    </location>
</feature>
<name>A0AAD4DXM1_9AGAM</name>
<dbReference type="PANTHER" id="PTHR19848:SF8">
    <property type="entry name" value="F-BOX AND WD REPEAT DOMAIN CONTAINING 7"/>
    <property type="match status" value="1"/>
</dbReference>
<dbReference type="Gene3D" id="2.130.10.10">
    <property type="entry name" value="YVTN repeat-like/Quinoprotein amine dehydrogenase"/>
    <property type="match status" value="2"/>
</dbReference>
<dbReference type="GeneID" id="64662192"/>
<dbReference type="EMBL" id="JABBWK010000066">
    <property type="protein sequence ID" value="KAG1895441.1"/>
    <property type="molecule type" value="Genomic_DNA"/>
</dbReference>
<keyword evidence="2" id="KW-0677">Repeat</keyword>
<dbReference type="InterPro" id="IPR036322">
    <property type="entry name" value="WD40_repeat_dom_sf"/>
</dbReference>
<feature type="repeat" description="WD" evidence="3">
    <location>
        <begin position="212"/>
        <end position="246"/>
    </location>
</feature>
<evidence type="ECO:0000313" key="4">
    <source>
        <dbReference type="EMBL" id="KAG1895441.1"/>
    </source>
</evidence>
<dbReference type="PROSITE" id="PS50082">
    <property type="entry name" value="WD_REPEATS_2"/>
    <property type="match status" value="3"/>
</dbReference>
<dbReference type="RefSeq" id="XP_041221017.1">
    <property type="nucleotide sequence ID" value="XM_041367894.1"/>
</dbReference>
<evidence type="ECO:0000256" key="3">
    <source>
        <dbReference type="PROSITE-ProRule" id="PRU00221"/>
    </source>
</evidence>
<dbReference type="PANTHER" id="PTHR19848">
    <property type="entry name" value="WD40 REPEAT PROTEIN"/>
    <property type="match status" value="1"/>
</dbReference>
<comment type="caution">
    <text evidence="4">The sequence shown here is derived from an EMBL/GenBank/DDBJ whole genome shotgun (WGS) entry which is preliminary data.</text>
</comment>
<dbReference type="Pfam" id="PF00400">
    <property type="entry name" value="WD40"/>
    <property type="match status" value="2"/>
</dbReference>
<feature type="repeat" description="WD" evidence="3">
    <location>
        <begin position="59"/>
        <end position="100"/>
    </location>
</feature>
<protein>
    <submittedName>
        <fullName evidence="4">WD40-repeat-containing domain protein</fullName>
    </submittedName>
</protein>
<dbReference type="InterPro" id="IPR015943">
    <property type="entry name" value="WD40/YVTN_repeat-like_dom_sf"/>
</dbReference>
<evidence type="ECO:0000256" key="2">
    <source>
        <dbReference type="ARBA" id="ARBA00022737"/>
    </source>
</evidence>
<dbReference type="SMART" id="SM00320">
    <property type="entry name" value="WD40"/>
    <property type="match status" value="4"/>
</dbReference>